<protein>
    <submittedName>
        <fullName evidence="4">Uncharacterized protein</fullName>
    </submittedName>
</protein>
<sequence>MGHWDVDLVVERSHSRRRQPFGVHEAYPTRIVVPRPKREQVLHGRREATVVPVRLEQHFQNPVAAAATSLLLPDLRAWFSTRNTPVATPSATKMEEGAVSQRARTLDKMVPTNSVPHVTGSDLVKLVRSDWLVHYEPFINMTKHQLQVGFCVNTPSEDLRDAVCDGVTDRIASLIESGADVNFIDEDSGWALLLWAVKAHQVEALDLLLRHGANVNVGDSSGNTALHKAAYLGYGDCVSLLLQYG</sequence>
<dbReference type="EMBL" id="MZMZ02000482">
    <property type="protein sequence ID" value="RQM30848.1"/>
    <property type="molecule type" value="Genomic_DNA"/>
</dbReference>
<dbReference type="PANTHER" id="PTHR24171">
    <property type="entry name" value="ANKYRIN REPEAT DOMAIN-CONTAINING PROTEIN 39-RELATED"/>
    <property type="match status" value="1"/>
</dbReference>
<keyword evidence="2 3" id="KW-0040">ANK repeat</keyword>
<dbReference type="Proteomes" id="UP000284702">
    <property type="component" value="Unassembled WGS sequence"/>
</dbReference>
<dbReference type="PROSITE" id="PS50088">
    <property type="entry name" value="ANK_REPEAT"/>
    <property type="match status" value="2"/>
</dbReference>
<name>A0A425DNM9_APHAT</name>
<evidence type="ECO:0000313" key="5">
    <source>
        <dbReference type="Proteomes" id="UP000284702"/>
    </source>
</evidence>
<evidence type="ECO:0000313" key="4">
    <source>
        <dbReference type="EMBL" id="RQM30848.1"/>
    </source>
</evidence>
<dbReference type="InterPro" id="IPR002110">
    <property type="entry name" value="Ankyrin_rpt"/>
</dbReference>
<dbReference type="PANTHER" id="PTHR24171:SF9">
    <property type="entry name" value="ANKYRIN REPEAT DOMAIN-CONTAINING PROTEIN 39"/>
    <property type="match status" value="1"/>
</dbReference>
<dbReference type="SMART" id="SM00248">
    <property type="entry name" value="ANK"/>
    <property type="match status" value="2"/>
</dbReference>
<evidence type="ECO:0000256" key="3">
    <source>
        <dbReference type="PROSITE-ProRule" id="PRU00023"/>
    </source>
</evidence>
<dbReference type="Gene3D" id="1.25.40.20">
    <property type="entry name" value="Ankyrin repeat-containing domain"/>
    <property type="match status" value="1"/>
</dbReference>
<keyword evidence="5" id="KW-1185">Reference proteome</keyword>
<proteinExistence type="predicted"/>
<dbReference type="InterPro" id="IPR036770">
    <property type="entry name" value="Ankyrin_rpt-contain_sf"/>
</dbReference>
<dbReference type="SUPFAM" id="SSF48403">
    <property type="entry name" value="Ankyrin repeat"/>
    <property type="match status" value="1"/>
</dbReference>
<dbReference type="AlphaFoldDB" id="A0A425DNM9"/>
<keyword evidence="1" id="KW-0677">Repeat</keyword>
<feature type="repeat" description="ANK" evidence="3">
    <location>
        <begin position="188"/>
        <end position="220"/>
    </location>
</feature>
<organism evidence="4 5">
    <name type="scientific">Aphanomyces astaci</name>
    <name type="common">Crayfish plague agent</name>
    <dbReference type="NCBI Taxonomy" id="112090"/>
    <lineage>
        <taxon>Eukaryota</taxon>
        <taxon>Sar</taxon>
        <taxon>Stramenopiles</taxon>
        <taxon>Oomycota</taxon>
        <taxon>Saprolegniomycetes</taxon>
        <taxon>Saprolegniales</taxon>
        <taxon>Verrucalvaceae</taxon>
        <taxon>Aphanomyces</taxon>
    </lineage>
</organism>
<comment type="caution">
    <text evidence="4">The sequence shown here is derived from an EMBL/GenBank/DDBJ whole genome shotgun (WGS) entry which is preliminary data.</text>
</comment>
<gene>
    <name evidence="4" type="ORF">B5M09_013200</name>
</gene>
<feature type="non-terminal residue" evidence="4">
    <location>
        <position position="245"/>
    </location>
</feature>
<dbReference type="PROSITE" id="PS50297">
    <property type="entry name" value="ANK_REP_REGION"/>
    <property type="match status" value="2"/>
</dbReference>
<dbReference type="VEuPathDB" id="FungiDB:H257_11935"/>
<evidence type="ECO:0000256" key="1">
    <source>
        <dbReference type="ARBA" id="ARBA00022737"/>
    </source>
</evidence>
<reference evidence="4" key="1">
    <citation type="submission" date="2018-07" db="EMBL/GenBank/DDBJ databases">
        <title>Annotation of Aphanomyces astaci genome assembly.</title>
        <authorList>
            <person name="Studholme D.J."/>
        </authorList>
    </citation>
    <scope>NUCLEOTIDE SEQUENCE [LARGE SCALE GENOMIC DNA]</scope>
    <source>
        <strain evidence="4">Pc</strain>
    </source>
</reference>
<evidence type="ECO:0000256" key="2">
    <source>
        <dbReference type="ARBA" id="ARBA00023043"/>
    </source>
</evidence>
<accession>A0A425DNM9</accession>
<dbReference type="Pfam" id="PF12796">
    <property type="entry name" value="Ank_2"/>
    <property type="match status" value="1"/>
</dbReference>
<feature type="repeat" description="ANK" evidence="3">
    <location>
        <begin position="221"/>
        <end position="245"/>
    </location>
</feature>